<dbReference type="SUPFAM" id="SSF56112">
    <property type="entry name" value="Protein kinase-like (PK-like)"/>
    <property type="match status" value="1"/>
</dbReference>
<dbReference type="Gene3D" id="3.90.1200.10">
    <property type="match status" value="1"/>
</dbReference>
<gene>
    <name evidence="2" type="ORF">KGQ91_04575</name>
</gene>
<dbReference type="InterPro" id="IPR011009">
    <property type="entry name" value="Kinase-like_dom_sf"/>
</dbReference>
<evidence type="ECO:0000313" key="2">
    <source>
        <dbReference type="EMBL" id="MBZ9566962.1"/>
    </source>
</evidence>
<dbReference type="InterPro" id="IPR002575">
    <property type="entry name" value="Aminoglycoside_PTrfase"/>
</dbReference>
<evidence type="ECO:0000313" key="3">
    <source>
        <dbReference type="Proteomes" id="UP001319883"/>
    </source>
</evidence>
<reference evidence="2 3" key="1">
    <citation type="submission" date="2021-05" db="EMBL/GenBank/DDBJ databases">
        <title>Petroleum and Energy Research Collection (APPE): ex situ preservation of microbial diversity associated with the oil industry and exploitation of its biotechnological potential.</title>
        <authorList>
            <person name="Paixao C.T.M."/>
            <person name="Gomes M.B."/>
            <person name="Oliveira V.M."/>
        </authorList>
    </citation>
    <scope>NUCLEOTIDE SEQUENCE [LARGE SCALE GENOMIC DNA]</scope>
    <source>
        <strain evidence="2 3">LIT2</strain>
    </source>
</reference>
<evidence type="ECO:0000259" key="1">
    <source>
        <dbReference type="Pfam" id="PF01636"/>
    </source>
</evidence>
<comment type="caution">
    <text evidence="2">The sequence shown here is derived from an EMBL/GenBank/DDBJ whole genome shotgun (WGS) entry which is preliminary data.</text>
</comment>
<proteinExistence type="predicted"/>
<name>A0ABS7WYY8_9GAMM</name>
<sequence>MTTTDTPLAMQLDALRVHLAGLDENIVDLQPMPDTGLAHGHIWITRRNGMDWVARLPKQSQMQLDVEANLDFQATCYRRASTSGHTPALHGRLPIDATLPRGGLLVTAIPGRPARLPEDLPGIAKALAAIHRLPLPASTARPPLASAPSPWQAMREEVLAQAGYLDALPPELLDAEARRHIDATLASLDGDSVPAASIDAHRCLISFDAHPGNFLITPRGKAVLVDLEKCRYSHPGFDLAHATLYTSTTWDPASHAVLDPETVVRFYRQWQSRLGADNPLTDDAALLATRRAMWLWSITWCAKWWNLHRRERDALACGEDWSTSLSDPALISHVADRVAHYLSTPIVARVTDEFRYLRHHLVMETT</sequence>
<organism evidence="2 3">
    <name type="scientific">Modicisalibacter tunisiensis</name>
    <dbReference type="NCBI Taxonomy" id="390637"/>
    <lineage>
        <taxon>Bacteria</taxon>
        <taxon>Pseudomonadati</taxon>
        <taxon>Pseudomonadota</taxon>
        <taxon>Gammaproteobacteria</taxon>
        <taxon>Oceanospirillales</taxon>
        <taxon>Halomonadaceae</taxon>
        <taxon>Modicisalibacter</taxon>
    </lineage>
</organism>
<dbReference type="Proteomes" id="UP001319883">
    <property type="component" value="Unassembled WGS sequence"/>
</dbReference>
<accession>A0ABS7WYY8</accession>
<feature type="domain" description="Aminoglycoside phosphotransferase" evidence="1">
    <location>
        <begin position="45"/>
        <end position="252"/>
    </location>
</feature>
<dbReference type="Pfam" id="PF01636">
    <property type="entry name" value="APH"/>
    <property type="match status" value="1"/>
</dbReference>
<protein>
    <submittedName>
        <fullName evidence="2">Aminoglycoside phosphotransferase family protein</fullName>
    </submittedName>
</protein>
<dbReference type="RefSeq" id="WP_224420381.1">
    <property type="nucleotide sequence ID" value="NZ_JAGXFD010000001.1"/>
</dbReference>
<dbReference type="EMBL" id="JAGXFD010000001">
    <property type="protein sequence ID" value="MBZ9566962.1"/>
    <property type="molecule type" value="Genomic_DNA"/>
</dbReference>
<keyword evidence="3" id="KW-1185">Reference proteome</keyword>